<evidence type="ECO:0000313" key="2">
    <source>
        <dbReference type="Proteomes" id="UP001321473"/>
    </source>
</evidence>
<gene>
    <name evidence="1" type="ORF">V5799_023326</name>
</gene>
<organism evidence="1 2">
    <name type="scientific">Amblyomma americanum</name>
    <name type="common">Lone star tick</name>
    <dbReference type="NCBI Taxonomy" id="6943"/>
    <lineage>
        <taxon>Eukaryota</taxon>
        <taxon>Metazoa</taxon>
        <taxon>Ecdysozoa</taxon>
        <taxon>Arthropoda</taxon>
        <taxon>Chelicerata</taxon>
        <taxon>Arachnida</taxon>
        <taxon>Acari</taxon>
        <taxon>Parasitiformes</taxon>
        <taxon>Ixodida</taxon>
        <taxon>Ixodoidea</taxon>
        <taxon>Ixodidae</taxon>
        <taxon>Amblyomminae</taxon>
        <taxon>Amblyomma</taxon>
    </lineage>
</organism>
<dbReference type="InterPro" id="IPR032675">
    <property type="entry name" value="LRR_dom_sf"/>
</dbReference>
<dbReference type="PANTHER" id="PTHR47679:SF2">
    <property type="entry name" value="C-TERMINAL OF ROC (COR) DOMAIN-CONTAINING PROTEIN"/>
    <property type="match status" value="1"/>
</dbReference>
<protein>
    <recommendedName>
        <fullName evidence="3">Ran gtpase-activating protein</fullName>
    </recommendedName>
</protein>
<dbReference type="SUPFAM" id="SSF52047">
    <property type="entry name" value="RNI-like"/>
    <property type="match status" value="1"/>
</dbReference>
<evidence type="ECO:0000313" key="1">
    <source>
        <dbReference type="EMBL" id="KAK8786893.1"/>
    </source>
</evidence>
<evidence type="ECO:0008006" key="3">
    <source>
        <dbReference type="Google" id="ProtNLM"/>
    </source>
</evidence>
<reference evidence="1 2" key="1">
    <citation type="journal article" date="2023" name="Arcadia Sci">
        <title>De novo assembly of a long-read Amblyomma americanum tick genome.</title>
        <authorList>
            <person name="Chou S."/>
            <person name="Poskanzer K.E."/>
            <person name="Rollins M."/>
            <person name="Thuy-Boun P.S."/>
        </authorList>
    </citation>
    <scope>NUCLEOTIDE SEQUENCE [LARGE SCALE GENOMIC DNA]</scope>
    <source>
        <strain evidence="1">F_SG_1</strain>
        <tissue evidence="1">Salivary glands</tissue>
    </source>
</reference>
<comment type="caution">
    <text evidence="1">The sequence shown here is derived from an EMBL/GenBank/DDBJ whole genome shotgun (WGS) entry which is preliminary data.</text>
</comment>
<proteinExistence type="predicted"/>
<name>A0AAQ4FJF7_AMBAM</name>
<dbReference type="Gene3D" id="3.80.10.10">
    <property type="entry name" value="Ribonuclease Inhibitor"/>
    <property type="match status" value="1"/>
</dbReference>
<dbReference type="PANTHER" id="PTHR47679">
    <property type="entry name" value="PROTEIN TORNADO 1"/>
    <property type="match status" value="1"/>
</dbReference>
<keyword evidence="2" id="KW-1185">Reference proteome</keyword>
<accession>A0AAQ4FJF7</accession>
<dbReference type="AlphaFoldDB" id="A0AAQ4FJF7"/>
<sequence length="566" mass="62221">MASSSAVTTDTWKGQLDFDKACTSTGALDRCWLIADLTAWNRVLHELECALFEFCPGKLSLRHLPHGEVNEPSSVVARKAAFLISWLVEHHTCIAELRLWCIGCPDDGVPEEAAVPIRLRPPPGKGIRSLEVQMFDFNAPNRPSHYYLYKEDIEALRGIEELKIFSCDSRLEPALVRLVEHNSDSLKAVEAVNAKRSRSMVDALQRLKKCESVTVGLRDSDDDAFSDTDAVTGLAQGMVGVKKLSILLPGNSDCKISGLARAVEASVTLTTLELAMFSERSSPVELFAALKVNTSVKMVRVHFISLDASCEEALAEALSTNCSLIDLNLHGAVNDGCMIRMAGALKRNTVLEKLLLSVAVEGVNGVKALCEALRTNKTLKKLEFPAFEASQTERTITTFRLSVIPMELGQFDEVLAPGAFAEVMSHGLVMNPVILEFGGAAGYKFSRTCYQIFETLSRNRAALNRATDFVLLHGEDRVAAQAFQLFFGKACLVEHVMKTSGKSEREALLAIVSAQNFLLDNYFVITRIVQRSVECYPADNGTQCDELDADCWRAIARHLKVVDVLS</sequence>
<dbReference type="EMBL" id="JARKHS020002310">
    <property type="protein sequence ID" value="KAK8786893.1"/>
    <property type="molecule type" value="Genomic_DNA"/>
</dbReference>
<dbReference type="Proteomes" id="UP001321473">
    <property type="component" value="Unassembled WGS sequence"/>
</dbReference>